<reference evidence="7" key="1">
    <citation type="submission" date="2016-10" db="EMBL/GenBank/DDBJ databases">
        <authorList>
            <person name="Varghese N."/>
            <person name="Submissions S."/>
        </authorList>
    </citation>
    <scope>NUCLEOTIDE SEQUENCE [LARGE SCALE GENOMIC DNA]</scope>
    <source>
        <strain evidence="7">DSM 45237</strain>
    </source>
</reference>
<evidence type="ECO:0000256" key="1">
    <source>
        <dbReference type="ARBA" id="ARBA00022679"/>
    </source>
</evidence>
<evidence type="ECO:0000256" key="4">
    <source>
        <dbReference type="SAM" id="Phobius"/>
    </source>
</evidence>
<dbReference type="InterPro" id="IPR036890">
    <property type="entry name" value="HATPase_C_sf"/>
</dbReference>
<evidence type="ECO:0000259" key="5">
    <source>
        <dbReference type="Pfam" id="PF02518"/>
    </source>
</evidence>
<keyword evidence="7" id="KW-1185">Reference proteome</keyword>
<proteinExistence type="predicted"/>
<evidence type="ECO:0000313" key="7">
    <source>
        <dbReference type="Proteomes" id="UP000181980"/>
    </source>
</evidence>
<keyword evidence="4" id="KW-0472">Membrane</keyword>
<dbReference type="PANTHER" id="PTHR24421">
    <property type="entry name" value="NITRATE/NITRITE SENSOR PROTEIN NARX-RELATED"/>
    <property type="match status" value="1"/>
</dbReference>
<keyword evidence="2 6" id="KW-0418">Kinase</keyword>
<dbReference type="Proteomes" id="UP000181980">
    <property type="component" value="Unassembled WGS sequence"/>
</dbReference>
<feature type="domain" description="Histidine kinase/HSP90-like ATPase" evidence="5">
    <location>
        <begin position="310"/>
        <end position="390"/>
    </location>
</feature>
<dbReference type="GO" id="GO:0016301">
    <property type="term" value="F:kinase activity"/>
    <property type="evidence" value="ECO:0007669"/>
    <property type="project" value="UniProtKB-KW"/>
</dbReference>
<organism evidence="6 7">
    <name type="scientific">Jiangella alba</name>
    <dbReference type="NCBI Taxonomy" id="561176"/>
    <lineage>
        <taxon>Bacteria</taxon>
        <taxon>Bacillati</taxon>
        <taxon>Actinomycetota</taxon>
        <taxon>Actinomycetes</taxon>
        <taxon>Jiangellales</taxon>
        <taxon>Jiangellaceae</taxon>
        <taxon>Jiangella</taxon>
    </lineage>
</organism>
<dbReference type="Pfam" id="PF02518">
    <property type="entry name" value="HATPase_c"/>
    <property type="match status" value="1"/>
</dbReference>
<name>A0A1H5JYG5_9ACTN</name>
<evidence type="ECO:0000256" key="3">
    <source>
        <dbReference type="ARBA" id="ARBA00023012"/>
    </source>
</evidence>
<keyword evidence="3" id="KW-0902">Two-component regulatory system</keyword>
<sequence>MHPPQWVPSNAVGTQVRTERLLIRALVCLRATQLAVLLPVLAVGELEGFLAAGHASVAYLIAVTWSAVLYAVALRRDTVTQPWVLGDVALAACWLVTVPRMCDGACTSGPDWVVPFAMGSGVLAAVFSSAGVAFHGLLVLGGSYLVGIWPRLDRAPDALSSIAVTCFLVLGFAVLARLIATWLRASARTTDTATAEAIEARAREAAAQARIDERFRQYDGLHQTVLSTLTTIARGGLDHRAAEVRELCARDADFLRGLVTGTAGGGSGDFAADLAGVVRDKQTLGLRVNSRFHDLPAELPPRVAAALLGAAREALNNVVRHAGTDEAWLSVVGEGDGVRITVVDRGVGFDPTTATVGCGLVRELRDAVTDAGGTAAVSSSPGESTVVEVLWKP</sequence>
<feature type="transmembrane region" description="Helical" evidence="4">
    <location>
        <begin position="21"/>
        <end position="43"/>
    </location>
</feature>
<dbReference type="AlphaFoldDB" id="A0A1H5JYG5"/>
<keyword evidence="1" id="KW-0808">Transferase</keyword>
<keyword evidence="4" id="KW-1133">Transmembrane helix</keyword>
<keyword evidence="4" id="KW-0812">Transmembrane</keyword>
<dbReference type="GO" id="GO:0000160">
    <property type="term" value="P:phosphorelay signal transduction system"/>
    <property type="evidence" value="ECO:0007669"/>
    <property type="project" value="UniProtKB-KW"/>
</dbReference>
<dbReference type="PANTHER" id="PTHR24421:SF61">
    <property type="entry name" value="OXYGEN SENSOR HISTIDINE KINASE NREB"/>
    <property type="match status" value="1"/>
</dbReference>
<evidence type="ECO:0000256" key="2">
    <source>
        <dbReference type="ARBA" id="ARBA00022777"/>
    </source>
</evidence>
<evidence type="ECO:0000313" key="6">
    <source>
        <dbReference type="EMBL" id="SEE57364.1"/>
    </source>
</evidence>
<dbReference type="SUPFAM" id="SSF55874">
    <property type="entry name" value="ATPase domain of HSP90 chaperone/DNA topoisomerase II/histidine kinase"/>
    <property type="match status" value="1"/>
</dbReference>
<feature type="transmembrane region" description="Helical" evidence="4">
    <location>
        <begin position="49"/>
        <end position="72"/>
    </location>
</feature>
<dbReference type="Gene3D" id="3.30.565.10">
    <property type="entry name" value="Histidine kinase-like ATPase, C-terminal domain"/>
    <property type="match status" value="1"/>
</dbReference>
<dbReference type="InterPro" id="IPR050482">
    <property type="entry name" value="Sensor_HK_TwoCompSys"/>
</dbReference>
<dbReference type="CDD" id="cd16917">
    <property type="entry name" value="HATPase_UhpB-NarQ-NarX-like"/>
    <property type="match status" value="1"/>
</dbReference>
<accession>A0A1H5JYG5</accession>
<feature type="transmembrane region" description="Helical" evidence="4">
    <location>
        <begin position="158"/>
        <end position="180"/>
    </location>
</feature>
<gene>
    <name evidence="6" type="ORF">SAMN04488561_1798</name>
</gene>
<dbReference type="STRING" id="561176.SAMN04488561_1798"/>
<protein>
    <submittedName>
        <fullName evidence="6">Signal transduction histidine kinase</fullName>
    </submittedName>
</protein>
<feature type="transmembrane region" description="Helical" evidence="4">
    <location>
        <begin position="121"/>
        <end position="146"/>
    </location>
</feature>
<dbReference type="InterPro" id="IPR003594">
    <property type="entry name" value="HATPase_dom"/>
</dbReference>
<dbReference type="EMBL" id="FNUC01000003">
    <property type="protein sequence ID" value="SEE57364.1"/>
    <property type="molecule type" value="Genomic_DNA"/>
</dbReference>